<proteinExistence type="predicted"/>
<dbReference type="InterPro" id="IPR040079">
    <property type="entry name" value="Glutathione_S-Trfase"/>
</dbReference>
<dbReference type="SUPFAM" id="SSF52833">
    <property type="entry name" value="Thioredoxin-like"/>
    <property type="match status" value="1"/>
</dbReference>
<name>A0A6B8MFC2_9HYPH</name>
<dbReference type="SFLD" id="SFLDG01200">
    <property type="entry name" value="SUF1.1"/>
    <property type="match status" value="1"/>
</dbReference>
<dbReference type="Pfam" id="PF17171">
    <property type="entry name" value="GST_C_6"/>
    <property type="match status" value="1"/>
</dbReference>
<sequence length="238" mass="27053">MVTLYSYPRLYGVADNNGYGLKVYAFLRLAGVSFRQEHVFDASSAPRGQLPYIVEDGETIGDSETIIAHLVQKHGLTIDRALTASQRCQDLLVTRMLDDLYWVMSYSRWQDERYWQAFRDTLLWEHPSLRPEDLLKAREFNFQRYYYQGIGRYPPEMAYARGLADLSALASLIPSEGYAHGSAPTSIDAAIYGFIANVYFYDIDTPLKQFVVSQPNIVRHCLAIHGAVSCDGEQERSG</sequence>
<evidence type="ECO:0000313" key="4">
    <source>
        <dbReference type="Proteomes" id="UP000422569"/>
    </source>
</evidence>
<dbReference type="GO" id="GO:0016740">
    <property type="term" value="F:transferase activity"/>
    <property type="evidence" value="ECO:0007669"/>
    <property type="project" value="UniProtKB-KW"/>
</dbReference>
<dbReference type="Gene3D" id="3.40.30.10">
    <property type="entry name" value="Glutaredoxin"/>
    <property type="match status" value="1"/>
</dbReference>
<protein>
    <submittedName>
        <fullName evidence="3">Glutathione S-transferase family protein</fullName>
    </submittedName>
</protein>
<feature type="domain" description="Thioredoxin-like fold" evidence="2">
    <location>
        <begin position="21"/>
        <end position="112"/>
    </location>
</feature>
<dbReference type="EMBL" id="CP044332">
    <property type="protein sequence ID" value="QGM99963.1"/>
    <property type="molecule type" value="Genomic_DNA"/>
</dbReference>
<dbReference type="CDD" id="cd03080">
    <property type="entry name" value="GST_N_Metaxin_like"/>
    <property type="match status" value="1"/>
</dbReference>
<dbReference type="SFLD" id="SFLDG01180">
    <property type="entry name" value="SUF1"/>
    <property type="match status" value="1"/>
</dbReference>
<evidence type="ECO:0000259" key="2">
    <source>
        <dbReference type="Pfam" id="PF17172"/>
    </source>
</evidence>
<geneLocation type="plasmid" evidence="3">
    <name>unnamed1</name>
</geneLocation>
<keyword evidence="4" id="KW-1185">Reference proteome</keyword>
<organism evidence="3 4">
    <name type="scientific">Methylocystis parvus</name>
    <dbReference type="NCBI Taxonomy" id="134"/>
    <lineage>
        <taxon>Bacteria</taxon>
        <taxon>Pseudomonadati</taxon>
        <taxon>Pseudomonadota</taxon>
        <taxon>Alphaproteobacteria</taxon>
        <taxon>Hyphomicrobiales</taxon>
        <taxon>Methylocystaceae</taxon>
        <taxon>Methylocystis</taxon>
    </lineage>
</organism>
<dbReference type="Proteomes" id="UP000422569">
    <property type="component" value="Plasmid unnamed1"/>
</dbReference>
<gene>
    <name evidence="3" type="ORF">F7D14_20480</name>
</gene>
<dbReference type="InterPro" id="IPR026928">
    <property type="entry name" value="FAX/IsoI-like"/>
</dbReference>
<dbReference type="InterPro" id="IPR050931">
    <property type="entry name" value="Mito_Protein_Transport_Metaxin"/>
</dbReference>
<dbReference type="SFLD" id="SFLDS00019">
    <property type="entry name" value="Glutathione_Transferase_(cytos"/>
    <property type="match status" value="1"/>
</dbReference>
<dbReference type="InterPro" id="IPR012336">
    <property type="entry name" value="Thioredoxin-like_fold"/>
</dbReference>
<evidence type="ECO:0000259" key="1">
    <source>
        <dbReference type="Pfam" id="PF17171"/>
    </source>
</evidence>
<dbReference type="AlphaFoldDB" id="A0A6B8MFC2"/>
<keyword evidence="3" id="KW-0808">Transferase</keyword>
<dbReference type="CDD" id="cd03193">
    <property type="entry name" value="GST_C_Metaxin"/>
    <property type="match status" value="1"/>
</dbReference>
<keyword evidence="3" id="KW-0614">Plasmid</keyword>
<evidence type="ECO:0000313" key="3">
    <source>
        <dbReference type="EMBL" id="QGM99963.1"/>
    </source>
</evidence>
<dbReference type="KEGG" id="mpar:F7D14_20480"/>
<reference evidence="3 4" key="1">
    <citation type="submission" date="2019-09" db="EMBL/GenBank/DDBJ databases">
        <title>Isolation and complete genome sequencing of Methylocystis species.</title>
        <authorList>
            <person name="Rumah B.L."/>
            <person name="Stead C.E."/>
            <person name="Stevens B.C."/>
            <person name="Minton N.P."/>
            <person name="Grosse-Honebrink A."/>
            <person name="Zhang Y."/>
        </authorList>
    </citation>
    <scope>NUCLEOTIDE SEQUENCE [LARGE SCALE GENOMIC DNA]</scope>
    <source>
        <strain evidence="3 4">BRCS2</strain>
        <plasmid evidence="3 4">unnamed1</plasmid>
    </source>
</reference>
<dbReference type="InterPro" id="IPR036249">
    <property type="entry name" value="Thioredoxin-like_sf"/>
</dbReference>
<feature type="domain" description="Metaxin glutathione S-transferase" evidence="1">
    <location>
        <begin position="164"/>
        <end position="221"/>
    </location>
</feature>
<dbReference type="Pfam" id="PF17172">
    <property type="entry name" value="GST_N_4"/>
    <property type="match status" value="1"/>
</dbReference>
<dbReference type="RefSeq" id="WP_016921911.1">
    <property type="nucleotide sequence ID" value="NZ_CP044332.1"/>
</dbReference>
<accession>A0A6B8MFC2</accession>
<dbReference type="PANTHER" id="PTHR12289:SF41">
    <property type="entry name" value="FAILED AXON CONNECTIONS-RELATED"/>
    <property type="match status" value="1"/>
</dbReference>
<dbReference type="InterPro" id="IPR033468">
    <property type="entry name" value="Metaxin_GST"/>
</dbReference>
<dbReference type="PANTHER" id="PTHR12289">
    <property type="entry name" value="METAXIN RELATED"/>
    <property type="match status" value="1"/>
</dbReference>